<evidence type="ECO:0000313" key="1">
    <source>
        <dbReference type="EMBL" id="KAJ8300082.1"/>
    </source>
</evidence>
<evidence type="ECO:0000313" key="2">
    <source>
        <dbReference type="Proteomes" id="UP001217089"/>
    </source>
</evidence>
<reference evidence="1 2" key="1">
    <citation type="submission" date="2022-12" db="EMBL/GenBank/DDBJ databases">
        <title>Chromosome-level genome of Tegillarca granosa.</title>
        <authorList>
            <person name="Kim J."/>
        </authorList>
    </citation>
    <scope>NUCLEOTIDE SEQUENCE [LARGE SCALE GENOMIC DNA]</scope>
    <source>
        <strain evidence="1">Teg-2019</strain>
        <tissue evidence="1">Adductor muscle</tissue>
    </source>
</reference>
<comment type="caution">
    <text evidence="1">The sequence shown here is derived from an EMBL/GenBank/DDBJ whole genome shotgun (WGS) entry which is preliminary data.</text>
</comment>
<organism evidence="1 2">
    <name type="scientific">Tegillarca granosa</name>
    <name type="common">Malaysian cockle</name>
    <name type="synonym">Anadara granosa</name>
    <dbReference type="NCBI Taxonomy" id="220873"/>
    <lineage>
        <taxon>Eukaryota</taxon>
        <taxon>Metazoa</taxon>
        <taxon>Spiralia</taxon>
        <taxon>Lophotrochozoa</taxon>
        <taxon>Mollusca</taxon>
        <taxon>Bivalvia</taxon>
        <taxon>Autobranchia</taxon>
        <taxon>Pteriomorphia</taxon>
        <taxon>Arcoida</taxon>
        <taxon>Arcoidea</taxon>
        <taxon>Arcidae</taxon>
        <taxon>Tegillarca</taxon>
    </lineage>
</organism>
<dbReference type="Proteomes" id="UP001217089">
    <property type="component" value="Unassembled WGS sequence"/>
</dbReference>
<name>A0ABQ9E473_TEGGR</name>
<accession>A0ABQ9E473</accession>
<sequence>MSDNYYRRNSTGIRRSSVAVEVPNNPKSNLMYYVACICSVLDLENEKNIERLRDFKKHYLLTEKEVNQLLLLCYVLNPDYLIKKCIFQDDFMCGENQNEFYELRAFQRRFPVAPVVVDGVPRQVLKIMCFKIEFLIDNYYEPMLFYKQKLKHLLNLPDSLRIIEETYPSPCCDCWTCTIL</sequence>
<gene>
    <name evidence="1" type="ORF">KUTeg_021601</name>
</gene>
<keyword evidence="2" id="KW-1185">Reference proteome</keyword>
<proteinExistence type="predicted"/>
<dbReference type="EMBL" id="JARBDR010000919">
    <property type="protein sequence ID" value="KAJ8300082.1"/>
    <property type="molecule type" value="Genomic_DNA"/>
</dbReference>
<protein>
    <submittedName>
        <fullName evidence="1">Uncharacterized protein</fullName>
    </submittedName>
</protein>